<proteinExistence type="predicted"/>
<sequence length="90" mass="9485">MPRSAAPSTRATGLGPERTARGAGRLAEELLPFAGARLGAGRLPRAVLRALVVELPVLRARVLDPPRAEVLLDVLREPGGEDVRVAMSPT</sequence>
<feature type="compositionally biased region" description="Polar residues" evidence="1">
    <location>
        <begin position="1"/>
        <end position="11"/>
    </location>
</feature>
<feature type="region of interest" description="Disordered" evidence="1">
    <location>
        <begin position="1"/>
        <end position="21"/>
    </location>
</feature>
<protein>
    <submittedName>
        <fullName evidence="2">Uncharacterized protein</fullName>
    </submittedName>
</protein>
<evidence type="ECO:0000313" key="3">
    <source>
        <dbReference type="Proteomes" id="UP001501495"/>
    </source>
</evidence>
<evidence type="ECO:0000256" key="1">
    <source>
        <dbReference type="SAM" id="MobiDB-lite"/>
    </source>
</evidence>
<dbReference type="EMBL" id="BAAAZH010000016">
    <property type="protein sequence ID" value="GAA4120052.1"/>
    <property type="molecule type" value="Genomic_DNA"/>
</dbReference>
<name>A0ABP7XJA1_9ACTN</name>
<accession>A0ABP7XJA1</accession>
<keyword evidence="3" id="KW-1185">Reference proteome</keyword>
<reference evidence="3" key="1">
    <citation type="journal article" date="2019" name="Int. J. Syst. Evol. Microbiol.">
        <title>The Global Catalogue of Microorganisms (GCM) 10K type strain sequencing project: providing services to taxonomists for standard genome sequencing and annotation.</title>
        <authorList>
            <consortium name="The Broad Institute Genomics Platform"/>
            <consortium name="The Broad Institute Genome Sequencing Center for Infectious Disease"/>
            <person name="Wu L."/>
            <person name="Ma J."/>
        </authorList>
    </citation>
    <scope>NUCLEOTIDE SEQUENCE [LARGE SCALE GENOMIC DNA]</scope>
    <source>
        <strain evidence="3">JCM 16703</strain>
    </source>
</reference>
<gene>
    <name evidence="2" type="ORF">GCM10022215_23180</name>
</gene>
<evidence type="ECO:0000313" key="2">
    <source>
        <dbReference type="EMBL" id="GAA4120052.1"/>
    </source>
</evidence>
<organism evidence="2 3">
    <name type="scientific">Nocardioides fonticola</name>
    <dbReference type="NCBI Taxonomy" id="450363"/>
    <lineage>
        <taxon>Bacteria</taxon>
        <taxon>Bacillati</taxon>
        <taxon>Actinomycetota</taxon>
        <taxon>Actinomycetes</taxon>
        <taxon>Propionibacteriales</taxon>
        <taxon>Nocardioidaceae</taxon>
        <taxon>Nocardioides</taxon>
    </lineage>
</organism>
<comment type="caution">
    <text evidence="2">The sequence shown here is derived from an EMBL/GenBank/DDBJ whole genome shotgun (WGS) entry which is preliminary data.</text>
</comment>
<dbReference type="Proteomes" id="UP001501495">
    <property type="component" value="Unassembled WGS sequence"/>
</dbReference>